<dbReference type="Gene3D" id="2.60.40.2030">
    <property type="match status" value="1"/>
</dbReference>
<dbReference type="NCBIfam" id="TIGR03661">
    <property type="entry name" value="T1SS_VCA0849"/>
    <property type="match status" value="1"/>
</dbReference>
<keyword evidence="5" id="KW-1185">Reference proteome</keyword>
<dbReference type="InterPro" id="IPR015919">
    <property type="entry name" value="Cadherin-like_sf"/>
</dbReference>
<dbReference type="RefSeq" id="WP_251969764.1">
    <property type="nucleotide sequence ID" value="NZ_AP025730.1"/>
</dbReference>
<sequence length="2013" mass="198404">MAASTARPAVATKAASKPAVGSKSGPIPNLGTNDLVESYVPARLPEGMVTGVWGRAIIRPAGGQPRPLVVGDEVRKGDMILTSQNGIVQIKHDGTRLARVPDGESLENVIVAVNTGDAPPGAGGASGGSLQPGLRVDRLYEVVSAQDYAFDATQAGTGLAVRADVDNGVPTVATVEPGAPGAGDDAVPEGTAAANTLVYTVTLTRATTTVLTLPISIGGGTASADDYSGTATFSNGVTRNADGTLNVPAGVSSFTISIPTAPDATVEVDETVPVVVGGVLGTGVITNDDTAPVAADDAGAVTQDAQLTVSATDGVILSSTVAAGRDLDVDLDPLTVTAVRTGAEAGSGTAGSVGAALVGTYGSLTLNANGSYSYVADRADALGLGATALDTFTYTVSDGHGNTDSAQLVITVTGTNDVPVTVGSLADQTSQDGAAVTFPTASGFTDPDSGDTLAYSASGLPSGLSIDPTTGVISGTLPSNASVTDPYTIVVTASDGHGGSVTQTFTLTVTNPPPVAANDAGAVTEDSSLSVTAANGVVLSGSATSGRDADPDGDTLTVTSVRTGAETGSGTAGTLGTALVGTYGSLTLNADGSYTYVANNANALALGATALDTFTYTVSDGQGGSDSAQLVITVTGANDVPVTVGSLADQTSQDGAAVTFPTASGFTDPDSGDTLAYSASGLPSGLSIDPTTGVISGTLPSNASVTDPYAIVVTASDGHGGSVTQTFTLTVTNPPPVAANDAGAVTEDSSLSVTAANGVVLSGSATSGRDADPDGDTLTVTSVRTGAETGSGTTGTLGTALVGTYGSLTLNADGSYTYVANNANALALGATALDTFTYTVSDGQGGSDSAQLVITVTGANDVPVTVGSLADQTSQDGAAVTFPTASGFTDPDSGDTLAYSASGLPSGLSIDPTTGVISGTLPSNASVTDPYTIVVTASDGHGGSVTQTFTLTVTNPPPVAANDAGAVTEDSSLSVTAANGVVLSGSATSGRDADPDGDTLTVTSVRTGAETGSGTTGTLGTALVGTYGSLTLNADGSYTYVANNANALALGATALDTFTYTVSDGQGGSDSAQLVITVTGANDVPVTVGSLADQTSQDGAAVTFPTASGFTDPDSGDTLAYSASGLPSGLSIDPTTGVISGTLPSNASVTDPYTIVVTASDGHGGSVTQTFTLTVTNPPPVAANDAGAVTEDSSLSVTAANGVVLSGSATSGRDADPDGDTLTVTSVRTGAETGSGTTGTLGTALVGTYGSLTLNADGSYTYVANNANALALGATALDTFTYTVSDGQGGSDSAQLVITVTGTNDAPVPQADGLGATGNGTNEDTSASGNVLNNDQDADTPAADLRIVSFTIAGVGDSTVYSAGTTVTISGVGRFTLAADGSYSFVPAADYNNTSATAPVVHYTLTDGLAEATSQLKLQVTAVRDAIIDSESTWENRPVVIDLLDNDKFADSTAHITHLNGQAVTAGTGAEIPVLQNGVQVGTVSLGSDGKVTFEPATGYTNTVGNEASFTYTVSAGSSSETASVYIQVDPAIALSGLTPTKYWTFDNASGSTVSDESATTQQGTLTGGATLSAGHIGQAVVLNGSSGYVNLANASTTTNLLEGKGGMSASLAFWVKLDPGQTGGSVIGANSASTIDPGSNLGWGQVSADGHIGLVRGNQAVFGSTAINDGQWHHVVISYAQSPTDSKIQSATIWVDGSLDGSGFTFADGLLNVEFTGFGINNAKAATDGTSTYFKGTLDDIRVYSGVLTEDQVLAIHTAEAAQSGNSSADRLVLDNDQGSVSFAVAGNPLFIHLSGVPNGAKLTDGVNEVTIGTSGEASITNPASWNLQSLSLEGLGSRSALVSVDATLSDGSTVGKMTIDVVAGHSATTSTDTWTSGSGSDVFAWTLADAGASGSPGQDTIAGFNASSTKTAGGDVLDLRDLLVGEHAAAGAYNLENFLHVELPSGSATSTTLHVSSNGGFAGGNYAAGQETQVIELTQTQLASALGLATDATESAILKAMVEQGKLVVDP</sequence>
<dbReference type="PANTHER" id="PTHR14139">
    <property type="entry name" value="CALSYNTENIN"/>
    <property type="match status" value="1"/>
</dbReference>
<feature type="domain" description="Cadherin" evidence="2">
    <location>
        <begin position="883"/>
        <end position="958"/>
    </location>
</feature>
<dbReference type="Pfam" id="PF13385">
    <property type="entry name" value="Laminin_G_3"/>
    <property type="match status" value="1"/>
</dbReference>
<dbReference type="PANTHER" id="PTHR14139:SF2">
    <property type="entry name" value="CALSYNTENIN-1"/>
    <property type="match status" value="1"/>
</dbReference>
<feature type="region of interest" description="Disordered" evidence="1">
    <location>
        <begin position="1"/>
        <end position="32"/>
    </location>
</feature>
<evidence type="ECO:0008006" key="6">
    <source>
        <dbReference type="Google" id="ProtNLM"/>
    </source>
</evidence>
<dbReference type="InterPro" id="IPR013320">
    <property type="entry name" value="ConA-like_dom_sf"/>
</dbReference>
<accession>A0ABM7YPP4</accession>
<dbReference type="Pfam" id="PF05345">
    <property type="entry name" value="He_PIG"/>
    <property type="match status" value="4"/>
</dbReference>
<evidence type="ECO:0000313" key="5">
    <source>
        <dbReference type="Proteomes" id="UP001057498"/>
    </source>
</evidence>
<dbReference type="Gene3D" id="2.60.120.200">
    <property type="match status" value="1"/>
</dbReference>
<dbReference type="Gene3D" id="2.60.40.10">
    <property type="entry name" value="Immunoglobulins"/>
    <property type="match status" value="4"/>
</dbReference>
<dbReference type="InterPro" id="IPR019960">
    <property type="entry name" value="T1SS_VCA0849"/>
</dbReference>
<feature type="domain" description="Cadherin" evidence="2">
    <location>
        <begin position="439"/>
        <end position="514"/>
    </location>
</feature>
<dbReference type="SUPFAM" id="SSF49313">
    <property type="entry name" value="Cadherin-like"/>
    <property type="match status" value="4"/>
</dbReference>
<feature type="domain" description="Cadherin" evidence="2">
    <location>
        <begin position="1105"/>
        <end position="1180"/>
    </location>
</feature>
<evidence type="ECO:0000259" key="3">
    <source>
        <dbReference type="SMART" id="SM00736"/>
    </source>
</evidence>
<dbReference type="SMART" id="SM00112">
    <property type="entry name" value="CA"/>
    <property type="match status" value="4"/>
</dbReference>
<dbReference type="InterPro" id="IPR038081">
    <property type="entry name" value="CalX-like_sf"/>
</dbReference>
<feature type="domain" description="Dystroglycan-type cadherin-like" evidence="3">
    <location>
        <begin position="1086"/>
        <end position="1182"/>
    </location>
</feature>
<dbReference type="InterPro" id="IPR013783">
    <property type="entry name" value="Ig-like_fold"/>
</dbReference>
<evidence type="ECO:0000256" key="1">
    <source>
        <dbReference type="SAM" id="MobiDB-lite"/>
    </source>
</evidence>
<feature type="domain" description="Dystroglycan-type cadherin-like" evidence="3">
    <location>
        <begin position="420"/>
        <end position="516"/>
    </location>
</feature>
<evidence type="ECO:0000313" key="4">
    <source>
        <dbReference type="EMBL" id="BDI06497.1"/>
    </source>
</evidence>
<dbReference type="NCBIfam" id="TIGR01965">
    <property type="entry name" value="VCBS_repeat"/>
    <property type="match status" value="5"/>
</dbReference>
<dbReference type="EMBL" id="AP025730">
    <property type="protein sequence ID" value="BDI06497.1"/>
    <property type="molecule type" value="Genomic_DNA"/>
</dbReference>
<dbReference type="Pfam" id="PF17963">
    <property type="entry name" value="Big_9"/>
    <property type="match status" value="6"/>
</dbReference>
<evidence type="ECO:0000259" key="2">
    <source>
        <dbReference type="SMART" id="SM00112"/>
    </source>
</evidence>
<dbReference type="SUPFAM" id="SSF141072">
    <property type="entry name" value="CalX-like"/>
    <property type="match status" value="1"/>
</dbReference>
<reference evidence="4" key="1">
    <citation type="submission" date="2022-04" db="EMBL/GenBank/DDBJ databases">
        <title>Whole genome sequence of Sphaerotilus sp. FB-5.</title>
        <authorList>
            <person name="Takeda M."/>
            <person name="Narihara S."/>
            <person name="Akimoto M."/>
            <person name="Akimoto R."/>
            <person name="Nishiyashiki S."/>
            <person name="Murakami T."/>
        </authorList>
    </citation>
    <scope>NUCLEOTIDE SEQUENCE</scope>
    <source>
        <strain evidence="4">FB-5</strain>
    </source>
</reference>
<dbReference type="Proteomes" id="UP001057498">
    <property type="component" value="Chromosome"/>
</dbReference>
<feature type="domain" description="Dystroglycan-type cadherin-like" evidence="3">
    <location>
        <begin position="864"/>
        <end position="960"/>
    </location>
</feature>
<dbReference type="SMART" id="SM00736">
    <property type="entry name" value="CADG"/>
    <property type="match status" value="4"/>
</dbReference>
<dbReference type="InterPro" id="IPR002126">
    <property type="entry name" value="Cadherin-like_dom"/>
</dbReference>
<feature type="domain" description="Cadherin" evidence="2">
    <location>
        <begin position="661"/>
        <end position="736"/>
    </location>
</feature>
<organism evidence="4 5">
    <name type="scientific">Sphaerotilus microaerophilus</name>
    <dbReference type="NCBI Taxonomy" id="2914710"/>
    <lineage>
        <taxon>Bacteria</taxon>
        <taxon>Pseudomonadati</taxon>
        <taxon>Pseudomonadota</taxon>
        <taxon>Betaproteobacteria</taxon>
        <taxon>Burkholderiales</taxon>
        <taxon>Sphaerotilaceae</taxon>
        <taxon>Sphaerotilus</taxon>
    </lineage>
</organism>
<name>A0ABM7YPP4_9BURK</name>
<proteinExistence type="predicted"/>
<protein>
    <recommendedName>
        <fullName evidence="6">Staphylococcus aureus surface protein A</fullName>
    </recommendedName>
</protein>
<dbReference type="SUPFAM" id="SSF49899">
    <property type="entry name" value="Concanavalin A-like lectins/glucanases"/>
    <property type="match status" value="1"/>
</dbReference>
<gene>
    <name evidence="4" type="ORF">CATMQ487_34670</name>
</gene>
<dbReference type="CDD" id="cd11304">
    <property type="entry name" value="Cadherin_repeat"/>
    <property type="match status" value="4"/>
</dbReference>
<dbReference type="Gene3D" id="2.60.40.1200">
    <property type="match status" value="1"/>
</dbReference>
<dbReference type="InterPro" id="IPR010221">
    <property type="entry name" value="VCBS_dom"/>
</dbReference>
<dbReference type="InterPro" id="IPR006644">
    <property type="entry name" value="Cadg"/>
</dbReference>
<feature type="domain" description="Dystroglycan-type cadherin-like" evidence="3">
    <location>
        <begin position="642"/>
        <end position="738"/>
    </location>
</feature>